<dbReference type="CDD" id="cd00448">
    <property type="entry name" value="YjgF_YER057c_UK114_family"/>
    <property type="match status" value="1"/>
</dbReference>
<comment type="similarity">
    <text evidence="1">Belongs to the RutC family.</text>
</comment>
<evidence type="ECO:0000256" key="1">
    <source>
        <dbReference type="ARBA" id="ARBA00010552"/>
    </source>
</evidence>
<dbReference type="Proteomes" id="UP000806285">
    <property type="component" value="Unassembled WGS sequence"/>
</dbReference>
<evidence type="ECO:0000313" key="2">
    <source>
        <dbReference type="EMBL" id="MBE7368017.1"/>
    </source>
</evidence>
<sequence>MVQFLNPSTVHTPQGSYSHTAAVPAGSELIFVSGQVGMRPDGSIPGSVAEQAEAVFSNLAACLAAHGLGMDAIVKLTAYLVAGVDVDVVRKTRLRHLGDHRPTSTLVFVPGLASPDFLLEVEAIAVKGAP</sequence>
<organism evidence="2 3">
    <name type="scientific">Ramlibacter pallidus</name>
    <dbReference type="NCBI Taxonomy" id="2780087"/>
    <lineage>
        <taxon>Bacteria</taxon>
        <taxon>Pseudomonadati</taxon>
        <taxon>Pseudomonadota</taxon>
        <taxon>Betaproteobacteria</taxon>
        <taxon>Burkholderiales</taxon>
        <taxon>Comamonadaceae</taxon>
        <taxon>Ramlibacter</taxon>
    </lineage>
</organism>
<dbReference type="PANTHER" id="PTHR11803">
    <property type="entry name" value="2-IMINOBUTANOATE/2-IMINOPROPANOATE DEAMINASE RIDA"/>
    <property type="match status" value="1"/>
</dbReference>
<dbReference type="Pfam" id="PF01042">
    <property type="entry name" value="Ribonuc_L-PSP"/>
    <property type="match status" value="1"/>
</dbReference>
<dbReference type="SUPFAM" id="SSF55298">
    <property type="entry name" value="YjgF-like"/>
    <property type="match status" value="1"/>
</dbReference>
<dbReference type="InterPro" id="IPR006175">
    <property type="entry name" value="YjgF/YER057c/UK114"/>
</dbReference>
<proteinExistence type="inferred from homology"/>
<comment type="caution">
    <text evidence="2">The sequence shown here is derived from an EMBL/GenBank/DDBJ whole genome shotgun (WGS) entry which is preliminary data.</text>
</comment>
<name>A0ABR9S3Z2_9BURK</name>
<dbReference type="RefSeq" id="WP_193676635.1">
    <property type="nucleotide sequence ID" value="NZ_JADDIV010000003.1"/>
</dbReference>
<evidence type="ECO:0000313" key="3">
    <source>
        <dbReference type="Proteomes" id="UP000806285"/>
    </source>
</evidence>
<protein>
    <submittedName>
        <fullName evidence="2">RidA family protein</fullName>
    </submittedName>
</protein>
<dbReference type="Gene3D" id="3.30.1330.40">
    <property type="entry name" value="RutC-like"/>
    <property type="match status" value="1"/>
</dbReference>
<dbReference type="PANTHER" id="PTHR11803:SF58">
    <property type="entry name" value="PROTEIN HMF1-RELATED"/>
    <property type="match status" value="1"/>
</dbReference>
<accession>A0ABR9S3Z2</accession>
<keyword evidence="3" id="KW-1185">Reference proteome</keyword>
<reference evidence="2 3" key="1">
    <citation type="submission" date="2020-10" db="EMBL/GenBank/DDBJ databases">
        <title>Ramlibacter sp. HM2 16S ribosomal RNA gene Genome sequencing and assembly.</title>
        <authorList>
            <person name="Kang M."/>
        </authorList>
    </citation>
    <scope>NUCLEOTIDE SEQUENCE [LARGE SCALE GENOMIC DNA]</scope>
    <source>
        <strain evidence="2 3">HM2</strain>
    </source>
</reference>
<dbReference type="InterPro" id="IPR035959">
    <property type="entry name" value="RutC-like_sf"/>
</dbReference>
<dbReference type="EMBL" id="JADDIV010000003">
    <property type="protein sequence ID" value="MBE7368017.1"/>
    <property type="molecule type" value="Genomic_DNA"/>
</dbReference>
<gene>
    <name evidence="2" type="ORF">IM787_10595</name>
</gene>